<keyword evidence="2" id="KW-0732">Signal</keyword>
<dbReference type="EMBL" id="AMZH03001415">
    <property type="protein sequence ID" value="RRT79378.1"/>
    <property type="molecule type" value="Genomic_DNA"/>
</dbReference>
<gene>
    <name evidence="3" type="ORF">B296_00025461</name>
</gene>
<accession>A0A427ASZ7</accession>
<dbReference type="AlphaFoldDB" id="A0A427ASZ7"/>
<name>A0A427ASZ7_ENSVE</name>
<feature type="compositionally biased region" description="Low complexity" evidence="1">
    <location>
        <begin position="50"/>
        <end position="61"/>
    </location>
</feature>
<organism evidence="3 4">
    <name type="scientific">Ensete ventricosum</name>
    <name type="common">Abyssinian banana</name>
    <name type="synonym">Musa ensete</name>
    <dbReference type="NCBI Taxonomy" id="4639"/>
    <lineage>
        <taxon>Eukaryota</taxon>
        <taxon>Viridiplantae</taxon>
        <taxon>Streptophyta</taxon>
        <taxon>Embryophyta</taxon>
        <taxon>Tracheophyta</taxon>
        <taxon>Spermatophyta</taxon>
        <taxon>Magnoliopsida</taxon>
        <taxon>Liliopsida</taxon>
        <taxon>Zingiberales</taxon>
        <taxon>Musaceae</taxon>
        <taxon>Ensete</taxon>
    </lineage>
</organism>
<sequence length="352" mass="38515">MEYSHGKGVALFFILFISFAPSLRARKLLGEAEERVIRPMEAGLVLNILPRGSTPPSSPSKGGNGVGGTARINTERMLGLYEQTVRPPPLDSLLLNIAVREHDSYEKKKVEKDDKTIEELCANKQAYRLAKSTMLAALNTEALSSNIMHLQMSPQETKEEMLQVKFSSTGFVDQDGDTGSVNHANSAAKHADHASLPSQPFVCSSLTRTRFPLPAFKICGGLARCRVERGSLCPLLLGPDGGMRFPRSTRKAFDPFVANVELVAALRASSRDTEGGCGLAEDAPMVMRRRRRRANTSLVENARGWTGLVAMSWVVVAPYGDLKPFAGGDKHVGGGDLNTRREIDFDKLRTRF</sequence>
<evidence type="ECO:0000256" key="2">
    <source>
        <dbReference type="SAM" id="SignalP"/>
    </source>
</evidence>
<proteinExistence type="predicted"/>
<evidence type="ECO:0000313" key="4">
    <source>
        <dbReference type="Proteomes" id="UP000287651"/>
    </source>
</evidence>
<comment type="caution">
    <text evidence="3">The sequence shown here is derived from an EMBL/GenBank/DDBJ whole genome shotgun (WGS) entry which is preliminary data.</text>
</comment>
<feature type="region of interest" description="Disordered" evidence="1">
    <location>
        <begin position="48"/>
        <end position="69"/>
    </location>
</feature>
<dbReference type="Proteomes" id="UP000287651">
    <property type="component" value="Unassembled WGS sequence"/>
</dbReference>
<evidence type="ECO:0000313" key="3">
    <source>
        <dbReference type="EMBL" id="RRT79378.1"/>
    </source>
</evidence>
<feature type="chain" id="PRO_5019255024" evidence="2">
    <location>
        <begin position="26"/>
        <end position="352"/>
    </location>
</feature>
<reference evidence="3 4" key="1">
    <citation type="journal article" date="2014" name="Agronomy (Basel)">
        <title>A Draft Genome Sequence for Ensete ventricosum, the Drought-Tolerant Tree Against Hunger.</title>
        <authorList>
            <person name="Harrison J."/>
            <person name="Moore K.A."/>
            <person name="Paszkiewicz K."/>
            <person name="Jones T."/>
            <person name="Grant M."/>
            <person name="Ambacheew D."/>
            <person name="Muzemil S."/>
            <person name="Studholme D.J."/>
        </authorList>
    </citation>
    <scope>NUCLEOTIDE SEQUENCE [LARGE SCALE GENOMIC DNA]</scope>
</reference>
<feature type="signal peptide" evidence="2">
    <location>
        <begin position="1"/>
        <end position="25"/>
    </location>
</feature>
<evidence type="ECO:0000256" key="1">
    <source>
        <dbReference type="SAM" id="MobiDB-lite"/>
    </source>
</evidence>
<protein>
    <submittedName>
        <fullName evidence="3">Uncharacterized protein</fullName>
    </submittedName>
</protein>